<feature type="non-terminal residue" evidence="1">
    <location>
        <position position="1"/>
    </location>
</feature>
<organism evidence="1">
    <name type="scientific">Lepeophtheirus salmonis</name>
    <name type="common">Salmon louse</name>
    <name type="synonym">Caligus salmonis</name>
    <dbReference type="NCBI Taxonomy" id="72036"/>
    <lineage>
        <taxon>Eukaryota</taxon>
        <taxon>Metazoa</taxon>
        <taxon>Ecdysozoa</taxon>
        <taxon>Arthropoda</taxon>
        <taxon>Crustacea</taxon>
        <taxon>Multicrustacea</taxon>
        <taxon>Hexanauplia</taxon>
        <taxon>Copepoda</taxon>
        <taxon>Siphonostomatoida</taxon>
        <taxon>Caligidae</taxon>
        <taxon>Lepeophtheirus</taxon>
    </lineage>
</organism>
<name>A0A0K2VJW5_LEPSM</name>
<reference evidence="1" key="1">
    <citation type="submission" date="2014-05" db="EMBL/GenBank/DDBJ databases">
        <authorList>
            <person name="Chronopoulou M."/>
        </authorList>
    </citation>
    <scope>NUCLEOTIDE SEQUENCE</scope>
    <source>
        <tissue evidence="1">Whole organism</tissue>
    </source>
</reference>
<dbReference type="AlphaFoldDB" id="A0A0K2VJW5"/>
<sequence>FVSRCKDLIMERAFEPLIFNETLIWKSFLKELTPLYII</sequence>
<evidence type="ECO:0000313" key="1">
    <source>
        <dbReference type="EMBL" id="CDW50482.1"/>
    </source>
</evidence>
<protein>
    <submittedName>
        <fullName evidence="1">Uncharacterized protein</fullName>
    </submittedName>
</protein>
<dbReference type="EMBL" id="HACA01033121">
    <property type="protein sequence ID" value="CDW50482.1"/>
    <property type="molecule type" value="Transcribed_RNA"/>
</dbReference>
<accession>A0A0K2VJW5</accession>
<proteinExistence type="predicted"/>